<protein>
    <submittedName>
        <fullName evidence="1">Uncharacterized protein</fullName>
    </submittedName>
</protein>
<reference evidence="1" key="2">
    <citation type="submission" date="2022-01" db="EMBL/GenBank/DDBJ databases">
        <authorList>
            <person name="Yamashiro T."/>
            <person name="Shiraishi A."/>
            <person name="Satake H."/>
            <person name="Nakayama K."/>
        </authorList>
    </citation>
    <scope>NUCLEOTIDE SEQUENCE</scope>
</reference>
<proteinExistence type="predicted"/>
<name>A0ABQ5GT67_9ASTR</name>
<comment type="caution">
    <text evidence="1">The sequence shown here is derived from an EMBL/GenBank/DDBJ whole genome shotgun (WGS) entry which is preliminary data.</text>
</comment>
<dbReference type="Proteomes" id="UP001151760">
    <property type="component" value="Unassembled WGS sequence"/>
</dbReference>
<reference evidence="1" key="1">
    <citation type="journal article" date="2022" name="Int. J. Mol. Sci.">
        <title>Draft Genome of Tanacetum Coccineum: Genomic Comparison of Closely Related Tanacetum-Family Plants.</title>
        <authorList>
            <person name="Yamashiro T."/>
            <person name="Shiraishi A."/>
            <person name="Nakayama K."/>
            <person name="Satake H."/>
        </authorList>
    </citation>
    <scope>NUCLEOTIDE SEQUENCE</scope>
</reference>
<evidence type="ECO:0000313" key="1">
    <source>
        <dbReference type="EMBL" id="GJT78723.1"/>
    </source>
</evidence>
<sequence>MTTADAHKETERVKVNCTLEDTLQQASTSGTQIDNALVYRLRWYTDLQTELIVRWRLETKEKLRITLLKRKSRIVGSLLIIEVAELRLSGDLKAKRAPSFFNKGFLKPKARQDTRCRRDEYYAYKAEINLGVNHLRSSYKPNLSIFLSQVALRRRIAGGVTTALGGTEGTSFTEF</sequence>
<gene>
    <name evidence="1" type="ORF">Tco_1045448</name>
</gene>
<evidence type="ECO:0000313" key="2">
    <source>
        <dbReference type="Proteomes" id="UP001151760"/>
    </source>
</evidence>
<accession>A0ABQ5GT67</accession>
<organism evidence="1 2">
    <name type="scientific">Tanacetum coccineum</name>
    <dbReference type="NCBI Taxonomy" id="301880"/>
    <lineage>
        <taxon>Eukaryota</taxon>
        <taxon>Viridiplantae</taxon>
        <taxon>Streptophyta</taxon>
        <taxon>Embryophyta</taxon>
        <taxon>Tracheophyta</taxon>
        <taxon>Spermatophyta</taxon>
        <taxon>Magnoliopsida</taxon>
        <taxon>eudicotyledons</taxon>
        <taxon>Gunneridae</taxon>
        <taxon>Pentapetalae</taxon>
        <taxon>asterids</taxon>
        <taxon>campanulids</taxon>
        <taxon>Asterales</taxon>
        <taxon>Asteraceae</taxon>
        <taxon>Asteroideae</taxon>
        <taxon>Anthemideae</taxon>
        <taxon>Anthemidinae</taxon>
        <taxon>Tanacetum</taxon>
    </lineage>
</organism>
<dbReference type="EMBL" id="BQNB010018828">
    <property type="protein sequence ID" value="GJT78723.1"/>
    <property type="molecule type" value="Genomic_DNA"/>
</dbReference>
<keyword evidence="2" id="KW-1185">Reference proteome</keyword>